<keyword evidence="2" id="KW-0472">Membrane</keyword>
<organism evidence="3 4">
    <name type="scientific">Aquisalinus flavus</name>
    <dbReference type="NCBI Taxonomy" id="1526572"/>
    <lineage>
        <taxon>Bacteria</taxon>
        <taxon>Pseudomonadati</taxon>
        <taxon>Pseudomonadota</taxon>
        <taxon>Alphaproteobacteria</taxon>
        <taxon>Parvularculales</taxon>
        <taxon>Parvularculaceae</taxon>
        <taxon>Aquisalinus</taxon>
    </lineage>
</organism>
<dbReference type="GO" id="GO:0042910">
    <property type="term" value="F:xenobiotic transmembrane transporter activity"/>
    <property type="evidence" value="ECO:0007669"/>
    <property type="project" value="TreeGrafter"/>
</dbReference>
<accession>A0A8J2V711</accession>
<dbReference type="RefSeq" id="WP_188159778.1">
    <property type="nucleotide sequence ID" value="NZ_BMGH01000001.1"/>
</dbReference>
<feature type="region of interest" description="Disordered" evidence="1">
    <location>
        <begin position="1074"/>
        <end position="1104"/>
    </location>
</feature>
<evidence type="ECO:0000256" key="1">
    <source>
        <dbReference type="SAM" id="MobiDB-lite"/>
    </source>
</evidence>
<dbReference type="PRINTS" id="PR00702">
    <property type="entry name" value="ACRIFLAVINRP"/>
</dbReference>
<dbReference type="Gene3D" id="3.30.70.1440">
    <property type="entry name" value="Multidrug efflux transporter AcrB pore domain"/>
    <property type="match status" value="1"/>
</dbReference>
<dbReference type="Gene3D" id="1.20.1640.10">
    <property type="entry name" value="Multidrug efflux transporter AcrB transmembrane domain"/>
    <property type="match status" value="2"/>
</dbReference>
<evidence type="ECO:0000256" key="2">
    <source>
        <dbReference type="SAM" id="Phobius"/>
    </source>
</evidence>
<reference evidence="3" key="1">
    <citation type="journal article" date="2014" name="Int. J. Syst. Evol. Microbiol.">
        <title>Complete genome sequence of Corynebacterium casei LMG S-19264T (=DSM 44701T), isolated from a smear-ripened cheese.</title>
        <authorList>
            <consortium name="US DOE Joint Genome Institute (JGI-PGF)"/>
            <person name="Walter F."/>
            <person name="Albersmeier A."/>
            <person name="Kalinowski J."/>
            <person name="Ruckert C."/>
        </authorList>
    </citation>
    <scope>NUCLEOTIDE SEQUENCE</scope>
    <source>
        <strain evidence="3">CGMCC 1.12921</strain>
    </source>
</reference>
<dbReference type="Gene3D" id="3.30.2090.10">
    <property type="entry name" value="Multidrug efflux transporter AcrB TolC docking domain, DN and DC subdomains"/>
    <property type="match status" value="2"/>
</dbReference>
<name>A0A8J2V711_9PROT</name>
<feature type="transmembrane region" description="Helical" evidence="2">
    <location>
        <begin position="989"/>
        <end position="1005"/>
    </location>
</feature>
<keyword evidence="4" id="KW-1185">Reference proteome</keyword>
<dbReference type="InterPro" id="IPR027463">
    <property type="entry name" value="AcrB_DN_DC_subdom"/>
</dbReference>
<feature type="transmembrane region" description="Helical" evidence="2">
    <location>
        <begin position="386"/>
        <end position="408"/>
    </location>
</feature>
<feature type="transmembrane region" description="Helical" evidence="2">
    <location>
        <begin position="329"/>
        <end position="352"/>
    </location>
</feature>
<dbReference type="Proteomes" id="UP000613582">
    <property type="component" value="Unassembled WGS sequence"/>
</dbReference>
<dbReference type="SUPFAM" id="SSF82693">
    <property type="entry name" value="Multidrug efflux transporter AcrB pore domain, PN1, PN2, PC1 and PC2 subdomains"/>
    <property type="match status" value="2"/>
</dbReference>
<protein>
    <submittedName>
        <fullName evidence="3">Acriflavin resistance protein</fullName>
    </submittedName>
</protein>
<evidence type="ECO:0000313" key="3">
    <source>
        <dbReference type="EMBL" id="GGC99544.1"/>
    </source>
</evidence>
<feature type="transmembrane region" description="Helical" evidence="2">
    <location>
        <begin position="909"/>
        <end position="930"/>
    </location>
</feature>
<dbReference type="SUPFAM" id="SSF82866">
    <property type="entry name" value="Multidrug efflux transporter AcrB transmembrane domain"/>
    <property type="match status" value="2"/>
</dbReference>
<proteinExistence type="predicted"/>
<feature type="transmembrane region" description="Helical" evidence="2">
    <location>
        <begin position="429"/>
        <end position="449"/>
    </location>
</feature>
<feature type="transmembrane region" description="Helical" evidence="2">
    <location>
        <begin position="359"/>
        <end position="380"/>
    </location>
</feature>
<feature type="transmembrane region" description="Helical" evidence="2">
    <location>
        <begin position="1025"/>
        <end position="1054"/>
    </location>
</feature>
<feature type="transmembrane region" description="Helical" evidence="2">
    <location>
        <begin position="539"/>
        <end position="559"/>
    </location>
</feature>
<keyword evidence="2" id="KW-0812">Transmembrane</keyword>
<dbReference type="GO" id="GO:0005886">
    <property type="term" value="C:plasma membrane"/>
    <property type="evidence" value="ECO:0007669"/>
    <property type="project" value="TreeGrafter"/>
</dbReference>
<dbReference type="SUPFAM" id="SSF82714">
    <property type="entry name" value="Multidrug efflux transporter AcrB TolC docking domain, DN and DC subdomains"/>
    <property type="match status" value="2"/>
</dbReference>
<sequence length="1104" mass="119976">MMHVVDAAFQRSKVAMLALVAFTIFGISAFVTMPREADPDIPIPVALVVLPLPGVSPEDGERLLVKPTEAELQSIEGLDQMDSLAYEGAAQIRLEFEPTVDMDDVLADVREAVDRARADYPADAEEPIVQEFNAQQQFPVISVILSGTAPERALFQSAKQLQDALIATPGVLDAELVGARDELLEIIIDPEVMEAYGLSEQEVAQAVRANNSLITAGSLRFSDGTYSVKLPGLIKTVEDARDIPVRSDGEAVVTLGDIAEIRRTFEDPDGFALFNGEPAIGMNVSKRSGANIVEVSQSVKDVTERLAAEWPETIHYAFTGDQSYFVTDILSSLTSSIILAILLVMIIVVGALGFRSAVMVGIAIPSSFLIGLALLAMNGYTLNMLVMFSMVLSVGMLVDGAIVIVEYADRRMIEGASRREAYAEAAKRMFWPIVASTGTTLAAFIPFLFWDSLDGEFMKFIPITLIFVLSASLFVALIFLPIIGASFGLPEKLKRRLGIQGKTDSEETRVDLDSVDPRTLGGMTGAYARLIAWLTDKPVLVLGYAAIIIAVCNLTFSVASPDVEYFIRNDDEQVLIIVQGRGNLSEEDKLAIAEEVRGLVEDHPAIESIYTQTGPALSRAPTAPPETIAQLNIDLYPYEERKHSREVLEDLRQRTAGLPGIVLEVRQPEQGPPQGKDTQVELTAGNFDLAREAAILVRQFMEGSTTVVNGHEVPTYMDIEDNQPLPGTELVAVVDREQAGRFGVSLGEIGSMIQLVTDGLLIDTYRPDDSDDEIDIRIRFPADDRTVTALQNLNIQTREGPLPISNFVEIVQQQQVDRVTRRDGNRVMDIKANGNTTVDGYEVSQDVAIEKMRAWLQTGVLAEEISPSVSWRLRGASESRNEAAGFFLTAMLSAMFMIGVILMLQFNNFYHAALTLSAVVLSVYGVLLGIALTGQYISVIMTGVGIVALAGIVVNNNIVLIDTYHFLRNTGLSVEDAVIRTAAQRLRPVLLTTSTTIMGLLPMVFEINVNFTAGQIGIGSATSGWWVLLSSAIVFGLAFSTLLTLILTPVLLAAPKVFSARIKAALGTVRRKKETYQARPASPDTADAITDRQQSPDATRTAAE</sequence>
<dbReference type="AlphaFoldDB" id="A0A8J2V711"/>
<keyword evidence="2" id="KW-1133">Transmembrane helix</keyword>
<feature type="transmembrane region" description="Helical" evidence="2">
    <location>
        <begin position="461"/>
        <end position="489"/>
    </location>
</feature>
<comment type="caution">
    <text evidence="3">The sequence shown here is derived from an EMBL/GenBank/DDBJ whole genome shotgun (WGS) entry which is preliminary data.</text>
</comment>
<dbReference type="InterPro" id="IPR001036">
    <property type="entry name" value="Acrflvin-R"/>
</dbReference>
<dbReference type="Gene3D" id="3.30.70.1430">
    <property type="entry name" value="Multidrug efflux transporter AcrB pore domain"/>
    <property type="match status" value="2"/>
</dbReference>
<feature type="transmembrane region" description="Helical" evidence="2">
    <location>
        <begin position="936"/>
        <end position="958"/>
    </location>
</feature>
<gene>
    <name evidence="3" type="ORF">GCM10011342_05690</name>
</gene>
<dbReference type="EMBL" id="BMGH01000001">
    <property type="protein sequence ID" value="GGC99544.1"/>
    <property type="molecule type" value="Genomic_DNA"/>
</dbReference>
<feature type="transmembrane region" description="Helical" evidence="2">
    <location>
        <begin position="883"/>
        <end position="902"/>
    </location>
</feature>
<dbReference type="Gene3D" id="3.30.70.1320">
    <property type="entry name" value="Multidrug efflux transporter AcrB pore domain like"/>
    <property type="match status" value="1"/>
</dbReference>
<dbReference type="PANTHER" id="PTHR32063:SF0">
    <property type="entry name" value="SWARMING MOTILITY PROTEIN SWRC"/>
    <property type="match status" value="1"/>
</dbReference>
<dbReference type="PANTHER" id="PTHR32063">
    <property type="match status" value="1"/>
</dbReference>
<reference evidence="3" key="2">
    <citation type="submission" date="2020-09" db="EMBL/GenBank/DDBJ databases">
        <authorList>
            <person name="Sun Q."/>
            <person name="Zhou Y."/>
        </authorList>
    </citation>
    <scope>NUCLEOTIDE SEQUENCE</scope>
    <source>
        <strain evidence="3">CGMCC 1.12921</strain>
    </source>
</reference>
<dbReference type="Pfam" id="PF00873">
    <property type="entry name" value="ACR_tran"/>
    <property type="match status" value="1"/>
</dbReference>
<evidence type="ECO:0000313" key="4">
    <source>
        <dbReference type="Proteomes" id="UP000613582"/>
    </source>
</evidence>